<gene>
    <name evidence="1" type="ORF">HPB50_013559</name>
</gene>
<comment type="caution">
    <text evidence="1">The sequence shown here is derived from an EMBL/GenBank/DDBJ whole genome shotgun (WGS) entry which is preliminary data.</text>
</comment>
<dbReference type="EMBL" id="CM023485">
    <property type="protein sequence ID" value="KAH6930435.1"/>
    <property type="molecule type" value="Genomic_DNA"/>
</dbReference>
<dbReference type="Proteomes" id="UP000821845">
    <property type="component" value="Chromosome 5"/>
</dbReference>
<name>A0ACB7S726_HYAAI</name>
<evidence type="ECO:0000313" key="2">
    <source>
        <dbReference type="Proteomes" id="UP000821845"/>
    </source>
</evidence>
<sequence length="95" mass="10789">MMPRQRDRRYLEPESNVSSQTKYVQYSEEGQDIGYSSGTVKYPCDGHLAPDRTHARVIDAMRWAKGPEEPFEGFKGPSPFLKFKGLDLVWGLPPG</sequence>
<proteinExistence type="predicted"/>
<reference evidence="1" key="1">
    <citation type="submission" date="2020-05" db="EMBL/GenBank/DDBJ databases">
        <title>Large-scale comparative analyses of tick genomes elucidate their genetic diversity and vector capacities.</title>
        <authorList>
            <person name="Jia N."/>
            <person name="Wang J."/>
            <person name="Shi W."/>
            <person name="Du L."/>
            <person name="Sun Y."/>
            <person name="Zhan W."/>
            <person name="Jiang J."/>
            <person name="Wang Q."/>
            <person name="Zhang B."/>
            <person name="Ji P."/>
            <person name="Sakyi L.B."/>
            <person name="Cui X."/>
            <person name="Yuan T."/>
            <person name="Jiang B."/>
            <person name="Yang W."/>
            <person name="Lam T.T.-Y."/>
            <person name="Chang Q."/>
            <person name="Ding S."/>
            <person name="Wang X."/>
            <person name="Zhu J."/>
            <person name="Ruan X."/>
            <person name="Zhao L."/>
            <person name="Wei J."/>
            <person name="Que T."/>
            <person name="Du C."/>
            <person name="Cheng J."/>
            <person name="Dai P."/>
            <person name="Han X."/>
            <person name="Huang E."/>
            <person name="Gao Y."/>
            <person name="Liu J."/>
            <person name="Shao H."/>
            <person name="Ye R."/>
            <person name="Li L."/>
            <person name="Wei W."/>
            <person name="Wang X."/>
            <person name="Wang C."/>
            <person name="Yang T."/>
            <person name="Huo Q."/>
            <person name="Li W."/>
            <person name="Guo W."/>
            <person name="Chen H."/>
            <person name="Zhou L."/>
            <person name="Ni X."/>
            <person name="Tian J."/>
            <person name="Zhou Y."/>
            <person name="Sheng Y."/>
            <person name="Liu T."/>
            <person name="Pan Y."/>
            <person name="Xia L."/>
            <person name="Li J."/>
            <person name="Zhao F."/>
            <person name="Cao W."/>
        </authorList>
    </citation>
    <scope>NUCLEOTIDE SEQUENCE</scope>
    <source>
        <strain evidence="1">Hyas-2018</strain>
    </source>
</reference>
<protein>
    <submittedName>
        <fullName evidence="1">Uncharacterized protein</fullName>
    </submittedName>
</protein>
<evidence type="ECO:0000313" key="1">
    <source>
        <dbReference type="EMBL" id="KAH6930435.1"/>
    </source>
</evidence>
<accession>A0ACB7S726</accession>
<keyword evidence="2" id="KW-1185">Reference proteome</keyword>
<organism evidence="1 2">
    <name type="scientific">Hyalomma asiaticum</name>
    <name type="common">Tick</name>
    <dbReference type="NCBI Taxonomy" id="266040"/>
    <lineage>
        <taxon>Eukaryota</taxon>
        <taxon>Metazoa</taxon>
        <taxon>Ecdysozoa</taxon>
        <taxon>Arthropoda</taxon>
        <taxon>Chelicerata</taxon>
        <taxon>Arachnida</taxon>
        <taxon>Acari</taxon>
        <taxon>Parasitiformes</taxon>
        <taxon>Ixodida</taxon>
        <taxon>Ixodoidea</taxon>
        <taxon>Ixodidae</taxon>
        <taxon>Hyalomminae</taxon>
        <taxon>Hyalomma</taxon>
    </lineage>
</organism>